<dbReference type="PANTHER" id="PTHR31190">
    <property type="entry name" value="DNA-BINDING DOMAIN"/>
    <property type="match status" value="1"/>
</dbReference>
<evidence type="ECO:0000313" key="8">
    <source>
        <dbReference type="Proteomes" id="UP000015105"/>
    </source>
</evidence>
<proteinExistence type="predicted"/>
<dbReference type="EnsemblPlants" id="AET6Gv20786900.1">
    <property type="protein sequence ID" value="AET6Gv20786900.1"/>
    <property type="gene ID" value="AET6Gv20786900"/>
</dbReference>
<dbReference type="PRINTS" id="PR00367">
    <property type="entry name" value="ETHRSPELEMNT"/>
</dbReference>
<dbReference type="PANTHER" id="PTHR31190:SF256">
    <property type="entry name" value="AP2_ERF DOMAIN-CONTAINING PROTEIN"/>
    <property type="match status" value="1"/>
</dbReference>
<evidence type="ECO:0000256" key="5">
    <source>
        <dbReference type="ARBA" id="ARBA00023242"/>
    </source>
</evidence>
<dbReference type="GO" id="GO:0003700">
    <property type="term" value="F:DNA-binding transcription factor activity"/>
    <property type="evidence" value="ECO:0007669"/>
    <property type="project" value="InterPro"/>
</dbReference>
<evidence type="ECO:0000256" key="1">
    <source>
        <dbReference type="ARBA" id="ARBA00004123"/>
    </source>
</evidence>
<keyword evidence="8" id="KW-1185">Reference proteome</keyword>
<evidence type="ECO:0000313" key="7">
    <source>
        <dbReference type="EnsemblPlants" id="AET6Gv20786900.1"/>
    </source>
</evidence>
<accession>A0A453PN77</accession>
<evidence type="ECO:0000256" key="2">
    <source>
        <dbReference type="ARBA" id="ARBA00023015"/>
    </source>
</evidence>
<evidence type="ECO:0000256" key="3">
    <source>
        <dbReference type="ARBA" id="ARBA00023125"/>
    </source>
</evidence>
<dbReference type="InterPro" id="IPR044808">
    <property type="entry name" value="ERF_plant"/>
</dbReference>
<organism evidence="7 8">
    <name type="scientific">Aegilops tauschii subsp. strangulata</name>
    <name type="common">Goatgrass</name>
    <dbReference type="NCBI Taxonomy" id="200361"/>
    <lineage>
        <taxon>Eukaryota</taxon>
        <taxon>Viridiplantae</taxon>
        <taxon>Streptophyta</taxon>
        <taxon>Embryophyta</taxon>
        <taxon>Tracheophyta</taxon>
        <taxon>Spermatophyta</taxon>
        <taxon>Magnoliopsida</taxon>
        <taxon>Liliopsida</taxon>
        <taxon>Poales</taxon>
        <taxon>Poaceae</taxon>
        <taxon>BOP clade</taxon>
        <taxon>Pooideae</taxon>
        <taxon>Triticodae</taxon>
        <taxon>Triticeae</taxon>
        <taxon>Triticinae</taxon>
        <taxon>Aegilops</taxon>
    </lineage>
</organism>
<keyword evidence="4" id="KW-0804">Transcription</keyword>
<keyword evidence="3" id="KW-0238">DNA-binding</keyword>
<keyword evidence="2" id="KW-0805">Transcription regulation</keyword>
<dbReference type="InterPro" id="IPR016177">
    <property type="entry name" value="DNA-bd_dom_sf"/>
</dbReference>
<reference evidence="7" key="3">
    <citation type="journal article" date="2017" name="Nature">
        <title>Genome sequence of the progenitor of the wheat D genome Aegilops tauschii.</title>
        <authorList>
            <person name="Luo M.C."/>
            <person name="Gu Y.Q."/>
            <person name="Puiu D."/>
            <person name="Wang H."/>
            <person name="Twardziok S.O."/>
            <person name="Deal K.R."/>
            <person name="Huo N."/>
            <person name="Zhu T."/>
            <person name="Wang L."/>
            <person name="Wang Y."/>
            <person name="McGuire P.E."/>
            <person name="Liu S."/>
            <person name="Long H."/>
            <person name="Ramasamy R.K."/>
            <person name="Rodriguez J.C."/>
            <person name="Van S.L."/>
            <person name="Yuan L."/>
            <person name="Wang Z."/>
            <person name="Xia Z."/>
            <person name="Xiao L."/>
            <person name="Anderson O.D."/>
            <person name="Ouyang S."/>
            <person name="Liang Y."/>
            <person name="Zimin A.V."/>
            <person name="Pertea G."/>
            <person name="Qi P."/>
            <person name="Bennetzen J.L."/>
            <person name="Dai X."/>
            <person name="Dawson M.W."/>
            <person name="Muller H.G."/>
            <person name="Kugler K."/>
            <person name="Rivarola-Duarte L."/>
            <person name="Spannagl M."/>
            <person name="Mayer K.F.X."/>
            <person name="Lu F.H."/>
            <person name="Bevan M.W."/>
            <person name="Leroy P."/>
            <person name="Li P."/>
            <person name="You F.M."/>
            <person name="Sun Q."/>
            <person name="Liu Z."/>
            <person name="Lyons E."/>
            <person name="Wicker T."/>
            <person name="Salzberg S.L."/>
            <person name="Devos K.M."/>
            <person name="Dvorak J."/>
        </authorList>
    </citation>
    <scope>NUCLEOTIDE SEQUENCE [LARGE SCALE GENOMIC DNA]</scope>
    <source>
        <strain evidence="7">cv. AL8/78</strain>
    </source>
</reference>
<dbReference type="SUPFAM" id="SSF54171">
    <property type="entry name" value="DNA-binding domain"/>
    <property type="match status" value="1"/>
</dbReference>
<reference evidence="8" key="1">
    <citation type="journal article" date="2014" name="Science">
        <title>Ancient hybridizations among the ancestral genomes of bread wheat.</title>
        <authorList>
            <consortium name="International Wheat Genome Sequencing Consortium,"/>
            <person name="Marcussen T."/>
            <person name="Sandve S.R."/>
            <person name="Heier L."/>
            <person name="Spannagl M."/>
            <person name="Pfeifer M."/>
            <person name="Jakobsen K.S."/>
            <person name="Wulff B.B."/>
            <person name="Steuernagel B."/>
            <person name="Mayer K.F."/>
            <person name="Olsen O.A."/>
        </authorList>
    </citation>
    <scope>NUCLEOTIDE SEQUENCE [LARGE SCALE GENOMIC DNA]</scope>
    <source>
        <strain evidence="8">cv. AL8/78</strain>
    </source>
</reference>
<dbReference type="AlphaFoldDB" id="A0A453PN77"/>
<dbReference type="Gene3D" id="3.30.730.10">
    <property type="entry name" value="AP2/ERF domain"/>
    <property type="match status" value="1"/>
</dbReference>
<dbReference type="CDD" id="cd00018">
    <property type="entry name" value="AP2"/>
    <property type="match status" value="1"/>
</dbReference>
<reference evidence="8" key="2">
    <citation type="journal article" date="2017" name="Nat. Plants">
        <title>The Aegilops tauschii genome reveals multiple impacts of transposons.</title>
        <authorList>
            <person name="Zhao G."/>
            <person name="Zou C."/>
            <person name="Li K."/>
            <person name="Wang K."/>
            <person name="Li T."/>
            <person name="Gao L."/>
            <person name="Zhang X."/>
            <person name="Wang H."/>
            <person name="Yang Z."/>
            <person name="Liu X."/>
            <person name="Jiang W."/>
            <person name="Mao L."/>
            <person name="Kong X."/>
            <person name="Jiao Y."/>
            <person name="Jia J."/>
        </authorList>
    </citation>
    <scope>NUCLEOTIDE SEQUENCE [LARGE SCALE GENOMIC DNA]</scope>
    <source>
        <strain evidence="8">cv. AL8/78</strain>
    </source>
</reference>
<reference evidence="7" key="4">
    <citation type="submission" date="2019-03" db="UniProtKB">
        <authorList>
            <consortium name="EnsemblPlants"/>
        </authorList>
    </citation>
    <scope>IDENTIFICATION</scope>
</reference>
<evidence type="ECO:0000256" key="4">
    <source>
        <dbReference type="ARBA" id="ARBA00023163"/>
    </source>
</evidence>
<dbReference type="STRING" id="200361.A0A453PN77"/>
<keyword evidence="5" id="KW-0539">Nucleus</keyword>
<dbReference type="PROSITE" id="PS51032">
    <property type="entry name" value="AP2_ERF"/>
    <property type="match status" value="1"/>
</dbReference>
<name>A0A453PN77_AEGTS</name>
<dbReference type="Pfam" id="PF00847">
    <property type="entry name" value="AP2"/>
    <property type="match status" value="1"/>
</dbReference>
<dbReference type="InterPro" id="IPR001471">
    <property type="entry name" value="AP2/ERF_dom"/>
</dbReference>
<dbReference type="Gramene" id="AET6Gv20786900.1">
    <property type="protein sequence ID" value="AET6Gv20786900.1"/>
    <property type="gene ID" value="AET6Gv20786900"/>
</dbReference>
<dbReference type="FunFam" id="3.30.730.10:FF:000001">
    <property type="entry name" value="Ethylene-responsive transcription factor 2"/>
    <property type="match status" value="1"/>
</dbReference>
<dbReference type="SMART" id="SM00380">
    <property type="entry name" value="AP2"/>
    <property type="match status" value="1"/>
</dbReference>
<dbReference type="GO" id="GO:0009873">
    <property type="term" value="P:ethylene-activated signaling pathway"/>
    <property type="evidence" value="ECO:0007669"/>
    <property type="project" value="InterPro"/>
</dbReference>
<sequence length="210" mass="22128">PDTAPSSPSSFSEETQNFLATSVMAPRLERGGSGFHLPNSELEDSLFLRALISVVNGDAVVPTLHLEPSSTPHFAAAAPARASCGVDGCLGCVFVAAAATTSSSSEGEGCFAASFVMDGGVGKITRRRRRSKFRGVRQRSWGKWAAEIRDPHRAVRKWLGTFDTAVDPARAYDLAALEFRGHRAILNFPAAAASSSAASVSDSSWVAAQS</sequence>
<dbReference type="InterPro" id="IPR036955">
    <property type="entry name" value="AP2/ERF_dom_sf"/>
</dbReference>
<reference evidence="7" key="5">
    <citation type="journal article" date="2021" name="G3 (Bethesda)">
        <title>Aegilops tauschii genome assembly Aet v5.0 features greater sequence contiguity and improved annotation.</title>
        <authorList>
            <person name="Wang L."/>
            <person name="Zhu T."/>
            <person name="Rodriguez J.C."/>
            <person name="Deal K.R."/>
            <person name="Dubcovsky J."/>
            <person name="McGuire P.E."/>
            <person name="Lux T."/>
            <person name="Spannagl M."/>
            <person name="Mayer K.F.X."/>
            <person name="Baldrich P."/>
            <person name="Meyers B.C."/>
            <person name="Huo N."/>
            <person name="Gu Y.Q."/>
            <person name="Zhou H."/>
            <person name="Devos K.M."/>
            <person name="Bennetzen J.L."/>
            <person name="Unver T."/>
            <person name="Budak H."/>
            <person name="Gulick P.J."/>
            <person name="Galiba G."/>
            <person name="Kalapos B."/>
            <person name="Nelson D.R."/>
            <person name="Li P."/>
            <person name="You F.M."/>
            <person name="Luo M.C."/>
            <person name="Dvorak J."/>
        </authorList>
    </citation>
    <scope>NUCLEOTIDE SEQUENCE [LARGE SCALE GENOMIC DNA]</scope>
    <source>
        <strain evidence="7">cv. AL8/78</strain>
    </source>
</reference>
<dbReference type="Proteomes" id="UP000015105">
    <property type="component" value="Chromosome 6D"/>
</dbReference>
<feature type="domain" description="AP2/ERF" evidence="6">
    <location>
        <begin position="132"/>
        <end position="189"/>
    </location>
</feature>
<protein>
    <recommendedName>
        <fullName evidence="6">AP2/ERF domain-containing protein</fullName>
    </recommendedName>
</protein>
<dbReference type="GO" id="GO:0003677">
    <property type="term" value="F:DNA binding"/>
    <property type="evidence" value="ECO:0007669"/>
    <property type="project" value="UniProtKB-KW"/>
</dbReference>
<evidence type="ECO:0000259" key="6">
    <source>
        <dbReference type="PROSITE" id="PS51032"/>
    </source>
</evidence>
<dbReference type="GO" id="GO:0005634">
    <property type="term" value="C:nucleus"/>
    <property type="evidence" value="ECO:0007669"/>
    <property type="project" value="UniProtKB-SubCell"/>
</dbReference>
<comment type="subcellular location">
    <subcellularLocation>
        <location evidence="1">Nucleus</location>
    </subcellularLocation>
</comment>